<evidence type="ECO:0008006" key="3">
    <source>
        <dbReference type="Google" id="ProtNLM"/>
    </source>
</evidence>
<dbReference type="InterPro" id="IPR023374">
    <property type="entry name" value="AttH-like_dom_sf"/>
</dbReference>
<name>A0A3D8SYE7_9EURO</name>
<dbReference type="EMBL" id="PVWQ01000002">
    <property type="protein sequence ID" value="RDW90788.1"/>
    <property type="molecule type" value="Genomic_DNA"/>
</dbReference>
<dbReference type="Pfam" id="PF17186">
    <property type="entry name" value="Lipocalin_9"/>
    <property type="match status" value="1"/>
</dbReference>
<evidence type="ECO:0000313" key="2">
    <source>
        <dbReference type="Proteomes" id="UP000256690"/>
    </source>
</evidence>
<organism evidence="1 2">
    <name type="scientific">Aspergillus mulundensis</name>
    <dbReference type="NCBI Taxonomy" id="1810919"/>
    <lineage>
        <taxon>Eukaryota</taxon>
        <taxon>Fungi</taxon>
        <taxon>Dikarya</taxon>
        <taxon>Ascomycota</taxon>
        <taxon>Pezizomycotina</taxon>
        <taxon>Eurotiomycetes</taxon>
        <taxon>Eurotiomycetidae</taxon>
        <taxon>Eurotiales</taxon>
        <taxon>Aspergillaceae</taxon>
        <taxon>Aspergillus</taxon>
        <taxon>Aspergillus subgen. Nidulantes</taxon>
    </lineage>
</organism>
<dbReference type="AlphaFoldDB" id="A0A3D8SYE7"/>
<dbReference type="GeneID" id="38112933"/>
<dbReference type="RefSeq" id="XP_026607742.1">
    <property type="nucleotide sequence ID" value="XM_026744579.1"/>
</dbReference>
<proteinExistence type="predicted"/>
<dbReference type="PANTHER" id="PTHR40617:SF1">
    <property type="entry name" value="ATTH DOMAIN-CONTAINING PROTEIN-RELATED"/>
    <property type="match status" value="1"/>
</dbReference>
<evidence type="ECO:0000313" key="1">
    <source>
        <dbReference type="EMBL" id="RDW90788.1"/>
    </source>
</evidence>
<keyword evidence="2" id="KW-1185">Reference proteome</keyword>
<dbReference type="Proteomes" id="UP000256690">
    <property type="component" value="Unassembled WGS sequence"/>
</dbReference>
<gene>
    <name evidence="1" type="ORF">DSM5745_02563</name>
</gene>
<dbReference type="STRING" id="1810919.A0A3D8SYE7"/>
<dbReference type="OrthoDB" id="5295747at2759"/>
<accession>A0A3D8SYE7</accession>
<reference evidence="1 2" key="1">
    <citation type="journal article" date="2018" name="IMA Fungus">
        <title>IMA Genome-F 9: Draft genome sequence of Annulohypoxylon stygium, Aspergillus mulundensis, Berkeleyomyces basicola (syn. Thielaviopsis basicola), Ceratocystis smalleyi, two Cercospora beticola strains, Coleophoma cylindrospora, Fusarium fracticaudum, Phialophora cf. hyalina, and Morchella septimelata.</title>
        <authorList>
            <person name="Wingfield B.D."/>
            <person name="Bills G.F."/>
            <person name="Dong Y."/>
            <person name="Huang W."/>
            <person name="Nel W.J."/>
            <person name="Swalarsk-Parry B.S."/>
            <person name="Vaghefi N."/>
            <person name="Wilken P.M."/>
            <person name="An Z."/>
            <person name="de Beer Z.W."/>
            <person name="De Vos L."/>
            <person name="Chen L."/>
            <person name="Duong T.A."/>
            <person name="Gao Y."/>
            <person name="Hammerbacher A."/>
            <person name="Kikkert J.R."/>
            <person name="Li Y."/>
            <person name="Li H."/>
            <person name="Li K."/>
            <person name="Li Q."/>
            <person name="Liu X."/>
            <person name="Ma X."/>
            <person name="Naidoo K."/>
            <person name="Pethybridge S.J."/>
            <person name="Sun J."/>
            <person name="Steenkamp E.T."/>
            <person name="van der Nest M.A."/>
            <person name="van Wyk S."/>
            <person name="Wingfield M.J."/>
            <person name="Xiong C."/>
            <person name="Yue Q."/>
            <person name="Zhang X."/>
        </authorList>
    </citation>
    <scope>NUCLEOTIDE SEQUENCE [LARGE SCALE GENOMIC DNA]</scope>
    <source>
        <strain evidence="1 2">DSM 5745</strain>
    </source>
</reference>
<dbReference type="SUPFAM" id="SSF159245">
    <property type="entry name" value="AttH-like"/>
    <property type="match status" value="1"/>
</dbReference>
<dbReference type="PANTHER" id="PTHR40617">
    <property type="entry name" value="TERPENE CYCLASE ASQC"/>
    <property type="match status" value="1"/>
</dbReference>
<sequence>MRLPPLYTILLRLKSHALDFDFTPDTHGFDVNDYKHLPLTLDLATSQRAVPSAGNSWWTSSYIRTLDDRSYFIVSHVGNPGVGFYRYSILDINNPEYYQQYAYTGTTADPVSAHIDGANVTLPTYGFEAINPADTLAGMRTWSTSGFEFNLSFEFSSPVILNGGSGTFTWGPYSTTEWSLVAGVTRGSFVVDNVQLTIDPERSLTWYDRQIVWIPADAGPAASHNWTWFQLHFDHEDGHRGEKTRPSKISAWIWDYADNPRVQFATTHSSSAGQQQVMPLTEFSPSNSRTWTSPGCGGTYPLEWDIALADGMRLRIEVIRDEQEFCNPEQPFQPTYEGFVSFHGIDGDGNEVGGFGLVEVCLENI</sequence>
<dbReference type="Gene3D" id="2.40.370.10">
    <property type="entry name" value="AttH-like domain"/>
    <property type="match status" value="1"/>
</dbReference>
<protein>
    <recommendedName>
        <fullName evidence="3">AttH domain-containing protein</fullName>
    </recommendedName>
</protein>
<dbReference type="InterPro" id="IPR053112">
    <property type="entry name" value="Fungal_Dehydratase/Hydratase"/>
</dbReference>
<comment type="caution">
    <text evidence="1">The sequence shown here is derived from an EMBL/GenBank/DDBJ whole genome shotgun (WGS) entry which is preliminary data.</text>
</comment>